<name>A0A7E4UZ52_PANRE</name>
<organism evidence="2 3">
    <name type="scientific">Panagrellus redivivus</name>
    <name type="common">Microworm</name>
    <dbReference type="NCBI Taxonomy" id="6233"/>
    <lineage>
        <taxon>Eukaryota</taxon>
        <taxon>Metazoa</taxon>
        <taxon>Ecdysozoa</taxon>
        <taxon>Nematoda</taxon>
        <taxon>Chromadorea</taxon>
        <taxon>Rhabditida</taxon>
        <taxon>Tylenchina</taxon>
        <taxon>Panagrolaimomorpha</taxon>
        <taxon>Panagrolaimoidea</taxon>
        <taxon>Panagrolaimidae</taxon>
        <taxon>Panagrellus</taxon>
    </lineage>
</organism>
<evidence type="ECO:0000313" key="3">
    <source>
        <dbReference type="WBParaSite" id="Pan_g14612.t2"/>
    </source>
</evidence>
<evidence type="ECO:0000256" key="1">
    <source>
        <dbReference type="SAM" id="MobiDB-lite"/>
    </source>
</evidence>
<dbReference type="WBParaSite" id="Pan_g14612.t2">
    <property type="protein sequence ID" value="Pan_g14612.t2"/>
    <property type="gene ID" value="Pan_g14612"/>
</dbReference>
<feature type="region of interest" description="Disordered" evidence="1">
    <location>
        <begin position="18"/>
        <end position="139"/>
    </location>
</feature>
<proteinExistence type="predicted"/>
<feature type="region of interest" description="Disordered" evidence="1">
    <location>
        <begin position="278"/>
        <end position="301"/>
    </location>
</feature>
<dbReference type="Proteomes" id="UP000492821">
    <property type="component" value="Unassembled WGS sequence"/>
</dbReference>
<dbReference type="AlphaFoldDB" id="A0A7E4UZ52"/>
<reference evidence="2" key="1">
    <citation type="journal article" date="2013" name="Genetics">
        <title>The draft genome and transcriptome of Panagrellus redivivus are shaped by the harsh demands of a free-living lifestyle.</title>
        <authorList>
            <person name="Srinivasan J."/>
            <person name="Dillman A.R."/>
            <person name="Macchietto M.G."/>
            <person name="Heikkinen L."/>
            <person name="Lakso M."/>
            <person name="Fracchia K.M."/>
            <person name="Antoshechkin I."/>
            <person name="Mortazavi A."/>
            <person name="Wong G."/>
            <person name="Sternberg P.W."/>
        </authorList>
    </citation>
    <scope>NUCLEOTIDE SEQUENCE [LARGE SCALE GENOMIC DNA]</scope>
    <source>
        <strain evidence="2">MT8872</strain>
    </source>
</reference>
<reference evidence="3" key="2">
    <citation type="submission" date="2020-10" db="UniProtKB">
        <authorList>
            <consortium name="WormBaseParasite"/>
        </authorList>
    </citation>
    <scope>IDENTIFICATION</scope>
</reference>
<protein>
    <submittedName>
        <fullName evidence="3">Microtubule-binding protein TANGLED</fullName>
    </submittedName>
</protein>
<feature type="compositionally biased region" description="Polar residues" evidence="1">
    <location>
        <begin position="122"/>
        <end position="131"/>
    </location>
</feature>
<keyword evidence="2" id="KW-1185">Reference proteome</keyword>
<accession>A0A7E4UZ52</accession>
<evidence type="ECO:0000313" key="2">
    <source>
        <dbReference type="Proteomes" id="UP000492821"/>
    </source>
</evidence>
<feature type="compositionally biased region" description="Low complexity" evidence="1">
    <location>
        <begin position="31"/>
        <end position="61"/>
    </location>
</feature>
<sequence>MSAILIRVKCLSFLTDINQGVKKEQRPFGMPPKRSTRSPSRSTSASRKPAAARKASPSPRKTATPIVTRSKSSGRGRKPAATPATPAVLDSSPEKSTPPARRTRSKSRPVVVPATAPPAPGRSSTRKTPASTPLRPIRADEDFAASSSRILKSLRSRRVAPVVDDFERVPSYNRSPVYSQSPAKPLPIAKRWLNKLPNFKLPACSTCAVVKPHLVKNWRTYLIFLTLLLMTWGYIANELFIRKKLNVLGESLTELFEEHRHKIQSLYDLLPARIAEQNAPAPPHEPEHVKPPAGGIPNPSG</sequence>